<dbReference type="Proteomes" id="UP000247118">
    <property type="component" value="Chromosome"/>
</dbReference>
<name>A0AAD0KCS6_9ACTN</name>
<dbReference type="InterPro" id="IPR013216">
    <property type="entry name" value="Methyltransf_11"/>
</dbReference>
<organism evidence="2 3">
    <name type="scientific">Gordonia terrae</name>
    <dbReference type="NCBI Taxonomy" id="2055"/>
    <lineage>
        <taxon>Bacteria</taxon>
        <taxon>Bacillati</taxon>
        <taxon>Actinomycetota</taxon>
        <taxon>Actinomycetes</taxon>
        <taxon>Mycobacteriales</taxon>
        <taxon>Gordoniaceae</taxon>
        <taxon>Gordonia</taxon>
    </lineage>
</organism>
<dbReference type="AlphaFoldDB" id="A0AAD0KCS6"/>
<dbReference type="InterPro" id="IPR029063">
    <property type="entry name" value="SAM-dependent_MTases_sf"/>
</dbReference>
<dbReference type="EMBL" id="CP029604">
    <property type="protein sequence ID" value="AWO83997.1"/>
    <property type="molecule type" value="Genomic_DNA"/>
</dbReference>
<accession>A0AAD0KCS6</accession>
<dbReference type="GO" id="GO:0008757">
    <property type="term" value="F:S-adenosylmethionine-dependent methyltransferase activity"/>
    <property type="evidence" value="ECO:0007669"/>
    <property type="project" value="InterPro"/>
</dbReference>
<evidence type="ECO:0000259" key="1">
    <source>
        <dbReference type="Pfam" id="PF08241"/>
    </source>
</evidence>
<dbReference type="SUPFAM" id="SSF53335">
    <property type="entry name" value="S-adenosyl-L-methionine-dependent methyltransferases"/>
    <property type="match status" value="1"/>
</dbReference>
<reference evidence="2 3" key="1">
    <citation type="submission" date="2018-05" db="EMBL/GenBank/DDBJ databases">
        <title>Complete genome sequence of Gordonia terrae NRRL B-16283.</title>
        <authorList>
            <person name="Garlena R.A."/>
            <person name="Russell D.A."/>
            <person name="Hatfull G.F."/>
        </authorList>
    </citation>
    <scope>NUCLEOTIDE SEQUENCE [LARGE SCALE GENOMIC DNA]</scope>
    <source>
        <strain evidence="2 3">NRRL B-16283</strain>
    </source>
</reference>
<gene>
    <name evidence="2" type="ORF">DLJ61_11200</name>
</gene>
<evidence type="ECO:0000313" key="2">
    <source>
        <dbReference type="EMBL" id="AWO83997.1"/>
    </source>
</evidence>
<feature type="domain" description="Methyltransferase type 11" evidence="1">
    <location>
        <begin position="2"/>
        <end position="44"/>
    </location>
</feature>
<evidence type="ECO:0000313" key="3">
    <source>
        <dbReference type="Proteomes" id="UP000247118"/>
    </source>
</evidence>
<protein>
    <submittedName>
        <fullName evidence="2">Methyltransferase domain-containing protein</fullName>
    </submittedName>
</protein>
<sequence length="168" mass="18176">MAAELPYADATFDACGACLVVHFMPDPVSGLAEMGRVTRTGGWVGATVWDLAGSREPMAAVWAVLRELDPAVHDERGLPGGREEQLAEFFTVAGLDDVETTEIPVTVTHPDFDEWWEPHLHTVGPIGETIATLSPGQRERLRDGCHERLGDGPFDVTAVAFGARARAR</sequence>
<keyword evidence="2" id="KW-0489">Methyltransferase</keyword>
<dbReference type="Pfam" id="PF08241">
    <property type="entry name" value="Methyltransf_11"/>
    <property type="match status" value="1"/>
</dbReference>
<proteinExistence type="predicted"/>
<dbReference type="KEGG" id="gta:BCM27_11105"/>
<dbReference type="GO" id="GO:0032259">
    <property type="term" value="P:methylation"/>
    <property type="evidence" value="ECO:0007669"/>
    <property type="project" value="UniProtKB-KW"/>
</dbReference>
<dbReference type="Gene3D" id="3.40.50.150">
    <property type="entry name" value="Vaccinia Virus protein VP39"/>
    <property type="match status" value="1"/>
</dbReference>
<keyword evidence="2" id="KW-0808">Transferase</keyword>